<gene>
    <name evidence="6" type="ORF">EA462_05750</name>
</gene>
<feature type="domain" description="RDD" evidence="5">
    <location>
        <begin position="16"/>
        <end position="134"/>
    </location>
</feature>
<evidence type="ECO:0000256" key="1">
    <source>
        <dbReference type="ARBA" id="ARBA00004141"/>
    </source>
</evidence>
<evidence type="ECO:0000313" key="6">
    <source>
        <dbReference type="EMBL" id="RQG91465.1"/>
    </source>
</evidence>
<evidence type="ECO:0000256" key="2">
    <source>
        <dbReference type="ARBA" id="ARBA00022692"/>
    </source>
</evidence>
<dbReference type="OrthoDB" id="288430at2157"/>
<reference evidence="6 7" key="1">
    <citation type="submission" date="2018-10" db="EMBL/GenBank/DDBJ databases">
        <title>Natrarchaeobius chitinivorans gen. nov., sp. nov., and Natrarchaeobius haloalkaliphilus sp. nov., alkaliphilic, chitin-utilizing haloarchaea from hypersaline alkaline lakes.</title>
        <authorList>
            <person name="Sorokin D.Y."/>
            <person name="Elcheninov A.G."/>
            <person name="Kostrikina N.A."/>
            <person name="Bale N.J."/>
            <person name="Sinninghe Damste J.S."/>
            <person name="Khijniak T.V."/>
            <person name="Kublanov I.V."/>
            <person name="Toshchakov S.V."/>
        </authorList>
    </citation>
    <scope>NUCLEOTIDE SEQUENCE [LARGE SCALE GENOMIC DNA]</scope>
    <source>
        <strain evidence="6 7">AArcht-Sl</strain>
    </source>
</reference>
<comment type="subcellular location">
    <subcellularLocation>
        <location evidence="1">Membrane</location>
        <topology evidence="1">Multi-pass membrane protein</topology>
    </subcellularLocation>
</comment>
<accession>A0A3N6P6K9</accession>
<dbReference type="AlphaFoldDB" id="A0A3N6P6K9"/>
<dbReference type="Pfam" id="PF06271">
    <property type="entry name" value="RDD"/>
    <property type="match status" value="1"/>
</dbReference>
<comment type="caution">
    <text evidence="6">The sequence shown here is derived from an EMBL/GenBank/DDBJ whole genome shotgun (WGS) entry which is preliminary data.</text>
</comment>
<keyword evidence="4" id="KW-0472">Membrane</keyword>
<name>A0A3N6P6K9_9EURY</name>
<keyword evidence="7" id="KW-1185">Reference proteome</keyword>
<sequence length="142" mass="15107">MEKHPAPQMGTNGDVIGKRFLAFILDSIIMGLIAGVLIGIGFVLGDIGVMLMSLVAFAVSIVYVFLLEGMYGYTPGKHLLGLVVVKTDGSDCTIGASVLRNLLIIVDSLPTAYLVGIILILVTDENKRVGDFVADTVVVNQR</sequence>
<dbReference type="PANTHER" id="PTHR38480:SF1">
    <property type="entry name" value="SLR0254 PROTEIN"/>
    <property type="match status" value="1"/>
</dbReference>
<dbReference type="InterPro" id="IPR010432">
    <property type="entry name" value="RDD"/>
</dbReference>
<dbReference type="Proteomes" id="UP000273828">
    <property type="component" value="Unassembled WGS sequence"/>
</dbReference>
<evidence type="ECO:0000313" key="7">
    <source>
        <dbReference type="Proteomes" id="UP000273828"/>
    </source>
</evidence>
<evidence type="ECO:0000256" key="3">
    <source>
        <dbReference type="ARBA" id="ARBA00022989"/>
    </source>
</evidence>
<keyword evidence="3" id="KW-1133">Transmembrane helix</keyword>
<dbReference type="GO" id="GO:0016020">
    <property type="term" value="C:membrane"/>
    <property type="evidence" value="ECO:0007669"/>
    <property type="project" value="UniProtKB-SubCell"/>
</dbReference>
<keyword evidence="2" id="KW-0812">Transmembrane</keyword>
<organism evidence="6 7">
    <name type="scientific">Natrarchaeobius halalkaliphilus</name>
    <dbReference type="NCBI Taxonomy" id="1679091"/>
    <lineage>
        <taxon>Archaea</taxon>
        <taxon>Methanobacteriati</taxon>
        <taxon>Methanobacteriota</taxon>
        <taxon>Stenosarchaea group</taxon>
        <taxon>Halobacteria</taxon>
        <taxon>Halobacteriales</taxon>
        <taxon>Natrialbaceae</taxon>
        <taxon>Natrarchaeobius</taxon>
    </lineage>
</organism>
<dbReference type="PANTHER" id="PTHR38480">
    <property type="entry name" value="SLR0254 PROTEIN"/>
    <property type="match status" value="1"/>
</dbReference>
<proteinExistence type="predicted"/>
<evidence type="ECO:0000259" key="5">
    <source>
        <dbReference type="Pfam" id="PF06271"/>
    </source>
</evidence>
<evidence type="ECO:0000256" key="4">
    <source>
        <dbReference type="ARBA" id="ARBA00023136"/>
    </source>
</evidence>
<dbReference type="RefSeq" id="WP_124177598.1">
    <property type="nucleotide sequence ID" value="NZ_REFY01000002.1"/>
</dbReference>
<protein>
    <submittedName>
        <fullName evidence="6">RDD family protein</fullName>
    </submittedName>
</protein>
<dbReference type="EMBL" id="REFY01000002">
    <property type="protein sequence ID" value="RQG91465.1"/>
    <property type="molecule type" value="Genomic_DNA"/>
</dbReference>